<comment type="subcellular location">
    <subcellularLocation>
        <location evidence="1">Periplasm</location>
    </subcellularLocation>
</comment>
<keyword evidence="3" id="KW-0732">Signal</keyword>
<evidence type="ECO:0000259" key="6">
    <source>
        <dbReference type="Pfam" id="PF10502"/>
    </source>
</evidence>
<dbReference type="Pfam" id="PF10502">
    <property type="entry name" value="Peptidase_S26"/>
    <property type="match status" value="1"/>
</dbReference>
<dbReference type="RefSeq" id="WP_338611025.1">
    <property type="nucleotide sequence ID" value="NZ_CP146276.1"/>
</dbReference>
<comment type="similarity">
    <text evidence="2">Belongs to the peptidase S26C family.</text>
</comment>
<geneLocation type="plasmid" evidence="7 8">
    <name>unnamed</name>
</geneLocation>
<gene>
    <name evidence="7" type="primary">traF</name>
    <name evidence="7" type="ORF">V6617_18530</name>
</gene>
<keyword evidence="5" id="KW-0184">Conjugation</keyword>
<protein>
    <submittedName>
        <fullName evidence="7">Conjugative transfer signal peptidase TraF</fullName>
    </submittedName>
</protein>
<dbReference type="Proteomes" id="UP001369958">
    <property type="component" value="Plasmid unnamed"/>
</dbReference>
<dbReference type="Gene3D" id="2.10.109.10">
    <property type="entry name" value="Umud Fragment, subunit A"/>
    <property type="match status" value="1"/>
</dbReference>
<dbReference type="InterPro" id="IPR019533">
    <property type="entry name" value="Peptidase_S26"/>
</dbReference>
<organism evidence="7 8">
    <name type="scientific">Pelagibacterium nitratireducens</name>
    <dbReference type="NCBI Taxonomy" id="1046114"/>
    <lineage>
        <taxon>Bacteria</taxon>
        <taxon>Pseudomonadati</taxon>
        <taxon>Pseudomonadota</taxon>
        <taxon>Alphaproteobacteria</taxon>
        <taxon>Hyphomicrobiales</taxon>
        <taxon>Devosiaceae</taxon>
        <taxon>Pelagibacterium</taxon>
    </lineage>
</organism>
<evidence type="ECO:0000256" key="1">
    <source>
        <dbReference type="ARBA" id="ARBA00004418"/>
    </source>
</evidence>
<dbReference type="SUPFAM" id="SSF51306">
    <property type="entry name" value="LexA/Signal peptidase"/>
    <property type="match status" value="1"/>
</dbReference>
<evidence type="ECO:0000256" key="3">
    <source>
        <dbReference type="ARBA" id="ARBA00022729"/>
    </source>
</evidence>
<dbReference type="EMBL" id="CP146276">
    <property type="protein sequence ID" value="WWT34883.1"/>
    <property type="molecule type" value="Genomic_DNA"/>
</dbReference>
<evidence type="ECO:0000313" key="8">
    <source>
        <dbReference type="Proteomes" id="UP001369958"/>
    </source>
</evidence>
<keyword evidence="7" id="KW-0614">Plasmid</keyword>
<reference evidence="7 8" key="1">
    <citation type="submission" date="2024-02" db="EMBL/GenBank/DDBJ databases">
        <title>Complete genome sequence of Pelagibacterium nitratireducens ZH15.</title>
        <authorList>
            <person name="Zhao L.H."/>
        </authorList>
    </citation>
    <scope>NUCLEOTIDE SEQUENCE [LARGE SCALE GENOMIC DNA]</scope>
    <source>
        <strain evidence="7 8">ZH15</strain>
        <plasmid evidence="7 8">unnamed</plasmid>
    </source>
</reference>
<evidence type="ECO:0000256" key="2">
    <source>
        <dbReference type="ARBA" id="ARBA00005849"/>
    </source>
</evidence>
<dbReference type="NCBIfam" id="TIGR02771">
    <property type="entry name" value="TraF_Ti"/>
    <property type="match status" value="1"/>
</dbReference>
<evidence type="ECO:0000313" key="7">
    <source>
        <dbReference type="EMBL" id="WWT34883.1"/>
    </source>
</evidence>
<evidence type="ECO:0000256" key="5">
    <source>
        <dbReference type="ARBA" id="ARBA00022971"/>
    </source>
</evidence>
<dbReference type="NCBIfam" id="NF010412">
    <property type="entry name" value="PRK13838.1"/>
    <property type="match status" value="1"/>
</dbReference>
<dbReference type="InterPro" id="IPR036286">
    <property type="entry name" value="LexA/Signal_pep-like_sf"/>
</dbReference>
<accession>A0ABZ2IB05</accession>
<sequence>MTSRRAAIAVIGVVVLGSMAAAFAFGGYRVNFTPSYAYGLWRIEPLDREVRVGDRIFICPPPGAAAELALERGYLPRGLCPSGSGPLIKTVVALSGQTVEVDGQVIIDGTPLPHSAVLEADAEGRAMPVHGGGTVETGALFVHSDFVGSYDSRYFGPLPAEGTLGLAREVFTFAP</sequence>
<evidence type="ECO:0000256" key="4">
    <source>
        <dbReference type="ARBA" id="ARBA00022764"/>
    </source>
</evidence>
<keyword evidence="8" id="KW-1185">Reference proteome</keyword>
<dbReference type="InterPro" id="IPR014139">
    <property type="entry name" value="Peptidase_S26C_TraF"/>
</dbReference>
<name>A0ABZ2IB05_9HYPH</name>
<keyword evidence="4" id="KW-0574">Periplasm</keyword>
<feature type="domain" description="Peptidase S26" evidence="6">
    <location>
        <begin position="7"/>
        <end position="170"/>
    </location>
</feature>
<proteinExistence type="inferred from homology"/>